<protein>
    <recommendedName>
        <fullName evidence="2">DUF835 domain-containing protein</fullName>
    </recommendedName>
</protein>
<keyword evidence="4" id="KW-1185">Reference proteome</keyword>
<feature type="transmembrane region" description="Helical" evidence="1">
    <location>
        <begin position="94"/>
        <end position="111"/>
    </location>
</feature>
<dbReference type="PANTHER" id="PTHR33531:SF7">
    <property type="entry name" value="HYPOTHETICAL MEMBRANE PROTEIN, CONSERVED"/>
    <property type="match status" value="1"/>
</dbReference>
<evidence type="ECO:0000313" key="3">
    <source>
        <dbReference type="EMBL" id="AHF80168.1"/>
    </source>
</evidence>
<feature type="transmembrane region" description="Helical" evidence="1">
    <location>
        <begin position="6"/>
        <end position="24"/>
    </location>
</feature>
<dbReference type="HOGENOM" id="CLU_067022_0_0_2"/>
<dbReference type="Pfam" id="PF05763">
    <property type="entry name" value="DUF835"/>
    <property type="match status" value="1"/>
</dbReference>
<keyword evidence="1" id="KW-0472">Membrane</keyword>
<dbReference type="Proteomes" id="UP000019027">
    <property type="component" value="Chromosome"/>
</dbReference>
<feature type="transmembrane region" description="Helical" evidence="1">
    <location>
        <begin position="31"/>
        <end position="49"/>
    </location>
</feature>
<name>W0I6Y2_9EURY</name>
<feature type="transmembrane region" description="Helical" evidence="1">
    <location>
        <begin position="64"/>
        <end position="82"/>
    </location>
</feature>
<feature type="transmembrane region" description="Helical" evidence="1">
    <location>
        <begin position="154"/>
        <end position="173"/>
    </location>
</feature>
<accession>W0I6Y2</accession>
<dbReference type="PANTHER" id="PTHR33531">
    <property type="entry name" value="RUBRERYTHRIN SUBFAMILY"/>
    <property type="match status" value="1"/>
</dbReference>
<feature type="transmembrane region" description="Helical" evidence="1">
    <location>
        <begin position="123"/>
        <end position="142"/>
    </location>
</feature>
<dbReference type="InterPro" id="IPR008553">
    <property type="entry name" value="DUF835"/>
</dbReference>
<dbReference type="EMBL" id="CP006965">
    <property type="protein sequence ID" value="AHF80168.1"/>
    <property type="molecule type" value="Genomic_DNA"/>
</dbReference>
<keyword evidence="1" id="KW-0812">Transmembrane</keyword>
<reference evidence="3 4" key="1">
    <citation type="journal article" date="2014" name="Int. J. Syst. Evol. Microbiol.">
        <title>Thermococcus paralvinellae sp. nov. and Thermococcus cleftensis sp. nov. of hyperthermophilic heterotrophs from deep-sea hydrothermal vents.</title>
        <authorList>
            <person name="Hensley S.A."/>
            <person name="Jung J.H."/>
            <person name="Park C.S."/>
            <person name="Holden J.F."/>
        </authorList>
    </citation>
    <scope>NUCLEOTIDE SEQUENCE [LARGE SCALE GENOMIC DNA]</scope>
    <source>
        <strain evidence="3 4">ES1</strain>
    </source>
</reference>
<evidence type="ECO:0000313" key="4">
    <source>
        <dbReference type="Proteomes" id="UP000019027"/>
    </source>
</evidence>
<dbReference type="KEGG" id="ths:TES1_0782"/>
<organism evidence="3 4">
    <name type="scientific">Thermococcus paralvinellae</name>
    <dbReference type="NCBI Taxonomy" id="582419"/>
    <lineage>
        <taxon>Archaea</taxon>
        <taxon>Methanobacteriati</taxon>
        <taxon>Methanobacteriota</taxon>
        <taxon>Thermococci</taxon>
        <taxon>Thermococcales</taxon>
        <taxon>Thermococcaceae</taxon>
        <taxon>Thermococcus</taxon>
    </lineage>
</organism>
<gene>
    <name evidence="3" type="ORF">TES1_0782</name>
</gene>
<evidence type="ECO:0000256" key="1">
    <source>
        <dbReference type="SAM" id="Phobius"/>
    </source>
</evidence>
<feature type="domain" description="DUF835" evidence="2">
    <location>
        <begin position="228"/>
        <end position="364"/>
    </location>
</feature>
<sequence>MDVIPILNFISRWVIFVVVAYKFTKTKEKGWLLLSLAFFLNAIEPENYVIKPLGLQINPAVEEVLIMVNAFLIGFILLWGAIHIKKPTSDVNDVMYFAIFSSAAYIWVFIMSTSELSNLSYSFTLKMLFPLAVYGFANMYAAKVLYAHVPKRDYVAMLFPVGMFLLGALNLTYPFTRNIEWFAPYGFLMGAIFRVIMAIGAVKFVFYPITPPRREKRTIASRNFYLFTNPDEVRQMFPNLFSENNVIMITRKDPRMFSMENDMLIYWITKIKEGIIDDNPRIFAMSPTKIDILIDLVTKGLKQGYNVVYIDAFEYLMLENGFESAFKFLLSLKDRVIGENGTLIFVVSLDALSEKQRKLIEREFTKYE</sequence>
<proteinExistence type="predicted"/>
<dbReference type="AlphaFoldDB" id="W0I6Y2"/>
<evidence type="ECO:0000259" key="2">
    <source>
        <dbReference type="Pfam" id="PF05763"/>
    </source>
</evidence>
<feature type="transmembrane region" description="Helical" evidence="1">
    <location>
        <begin position="185"/>
        <end position="207"/>
    </location>
</feature>
<dbReference type="STRING" id="582419.TES1_0782"/>
<keyword evidence="1" id="KW-1133">Transmembrane helix</keyword>